<feature type="non-terminal residue" evidence="2">
    <location>
        <position position="1"/>
    </location>
</feature>
<comment type="caution">
    <text evidence="2">The sequence shown here is derived from an EMBL/GenBank/DDBJ whole genome shotgun (WGS) entry which is preliminary data.</text>
</comment>
<organism evidence="2 3">
    <name type="scientific">Escherichia marmotae</name>
    <dbReference type="NCBI Taxonomy" id="1499973"/>
    <lineage>
        <taxon>Bacteria</taxon>
        <taxon>Pseudomonadati</taxon>
        <taxon>Pseudomonadota</taxon>
        <taxon>Gammaproteobacteria</taxon>
        <taxon>Enterobacterales</taxon>
        <taxon>Enterobacteriaceae</taxon>
        <taxon>Escherichia</taxon>
    </lineage>
</organism>
<evidence type="ECO:0000313" key="2">
    <source>
        <dbReference type="EMBL" id="MCR6679658.1"/>
    </source>
</evidence>
<dbReference type="Proteomes" id="UP001206878">
    <property type="component" value="Unassembled WGS sequence"/>
</dbReference>
<dbReference type="GO" id="GO:0032259">
    <property type="term" value="P:methylation"/>
    <property type="evidence" value="ECO:0007669"/>
    <property type="project" value="UniProtKB-KW"/>
</dbReference>
<dbReference type="InterPro" id="IPR022744">
    <property type="entry name" value="MeTrfase_dom_put"/>
</dbReference>
<name>A0AAW5N4X3_9ESCH</name>
<dbReference type="Pfam" id="PF12147">
    <property type="entry name" value="Methyltransf_20"/>
    <property type="match status" value="1"/>
</dbReference>
<evidence type="ECO:0000313" key="3">
    <source>
        <dbReference type="Proteomes" id="UP001206878"/>
    </source>
</evidence>
<dbReference type="GO" id="GO:0008168">
    <property type="term" value="F:methyltransferase activity"/>
    <property type="evidence" value="ECO:0007669"/>
    <property type="project" value="UniProtKB-KW"/>
</dbReference>
<dbReference type="AlphaFoldDB" id="A0AAW5N4X3"/>
<accession>A0AAW5N4X3</accession>
<dbReference type="EMBL" id="JANPXH010001577">
    <property type="protein sequence ID" value="MCR6679658.1"/>
    <property type="molecule type" value="Genomic_DNA"/>
</dbReference>
<keyword evidence="2" id="KW-0489">Methyltransferase</keyword>
<keyword evidence="2" id="KW-0808">Transferase</keyword>
<feature type="domain" description="Methyltransferase" evidence="1">
    <location>
        <begin position="1"/>
        <end position="67"/>
    </location>
</feature>
<reference evidence="2" key="1">
    <citation type="submission" date="2022-07" db="EMBL/GenBank/DDBJ databases">
        <title>Diversity of ethanolamine utilization by human commensal Escherichia coli.</title>
        <authorList>
            <person name="Jubelin G."/>
        </authorList>
    </citation>
    <scope>NUCLEOTIDE SEQUENCE</scope>
    <source>
        <strain evidence="2">S1</strain>
    </source>
</reference>
<proteinExistence type="predicted"/>
<protein>
    <submittedName>
        <fullName evidence="2">Class I SAM-dependent methyltransferase family protein</fullName>
        <ecNumber evidence="2">2.1.1.-</ecNumber>
    </submittedName>
</protein>
<sequence length="70" mass="8160">LIYTGQPWHPQLEMIAGVITSHKDGKPWVMRERSQGEMDSLVRDAGFDKWTLRIDEWGIFTVSMAVRRDN</sequence>
<evidence type="ECO:0000259" key="1">
    <source>
        <dbReference type="Pfam" id="PF12147"/>
    </source>
</evidence>
<gene>
    <name evidence="2" type="ORF">NVV43_29985</name>
</gene>
<dbReference type="EC" id="2.1.1.-" evidence="2"/>